<feature type="domain" description="Helix-hairpin-helix DNA-binding motif class 1" evidence="2">
    <location>
        <begin position="48"/>
        <end position="67"/>
    </location>
</feature>
<proteinExistence type="predicted"/>
<gene>
    <name evidence="3" type="primary">comE</name>
    <name evidence="3" type="ORF">theurythT_13910</name>
</gene>
<dbReference type="InterPro" id="IPR010994">
    <property type="entry name" value="RuvA_2-like"/>
</dbReference>
<dbReference type="EMBL" id="BSSU01000006">
    <property type="protein sequence ID" value="GLX81939.1"/>
    <property type="molecule type" value="Genomic_DNA"/>
</dbReference>
<protein>
    <submittedName>
        <fullName evidence="3">Transporter</fullName>
    </submittedName>
</protein>
<comment type="caution">
    <text evidence="3">The sequence shown here is derived from an EMBL/GenBank/DDBJ whole genome shotgun (WGS) entry which is preliminary data.</text>
</comment>
<evidence type="ECO:0000256" key="1">
    <source>
        <dbReference type="SAM" id="SignalP"/>
    </source>
</evidence>
<dbReference type="NCBIfam" id="TIGR00426">
    <property type="entry name" value="competence protein ComEA helix-hairpin-helix repeat region"/>
    <property type="match status" value="1"/>
</dbReference>
<name>A0ABQ6H352_9GAMM</name>
<keyword evidence="4" id="KW-1185">Reference proteome</keyword>
<dbReference type="PANTHER" id="PTHR21180:SF32">
    <property type="entry name" value="ENDONUCLEASE_EXONUCLEASE_PHOSPHATASE FAMILY DOMAIN-CONTAINING PROTEIN 1"/>
    <property type="match status" value="1"/>
</dbReference>
<keyword evidence="1" id="KW-0732">Signal</keyword>
<organism evidence="3 4">
    <name type="scientific">Thalassotalea eurytherma</name>
    <dbReference type="NCBI Taxonomy" id="1144278"/>
    <lineage>
        <taxon>Bacteria</taxon>
        <taxon>Pseudomonadati</taxon>
        <taxon>Pseudomonadota</taxon>
        <taxon>Gammaproteobacteria</taxon>
        <taxon>Alteromonadales</taxon>
        <taxon>Colwelliaceae</taxon>
        <taxon>Thalassotalea</taxon>
    </lineage>
</organism>
<dbReference type="InterPro" id="IPR004509">
    <property type="entry name" value="Competence_ComEA_HhH"/>
</dbReference>
<reference evidence="3 4" key="1">
    <citation type="submission" date="2023-03" db="EMBL/GenBank/DDBJ databases">
        <title>Draft genome sequence of Thalassotalea eurytherma JCM 18482T.</title>
        <authorList>
            <person name="Sawabe T."/>
        </authorList>
    </citation>
    <scope>NUCLEOTIDE SEQUENCE [LARGE SCALE GENOMIC DNA]</scope>
    <source>
        <strain evidence="3 4">JCM 18482</strain>
    </source>
</reference>
<dbReference type="PANTHER" id="PTHR21180">
    <property type="entry name" value="ENDONUCLEASE/EXONUCLEASE/PHOSPHATASE FAMILY DOMAIN-CONTAINING PROTEIN 1"/>
    <property type="match status" value="1"/>
</dbReference>
<dbReference type="Pfam" id="PF12836">
    <property type="entry name" value="HHH_3"/>
    <property type="match status" value="1"/>
</dbReference>
<feature type="chain" id="PRO_5046496101" evidence="1">
    <location>
        <begin position="23"/>
        <end position="100"/>
    </location>
</feature>
<dbReference type="InterPro" id="IPR051675">
    <property type="entry name" value="Endo/Exo/Phosphatase_dom_1"/>
</dbReference>
<dbReference type="Proteomes" id="UP001157133">
    <property type="component" value="Unassembled WGS sequence"/>
</dbReference>
<dbReference type="RefSeq" id="WP_284207283.1">
    <property type="nucleotide sequence ID" value="NZ_BSSU01000006.1"/>
</dbReference>
<feature type="signal peptide" evidence="1">
    <location>
        <begin position="1"/>
        <end position="22"/>
    </location>
</feature>
<evidence type="ECO:0000259" key="2">
    <source>
        <dbReference type="SMART" id="SM00278"/>
    </source>
</evidence>
<sequence length="100" mass="10830">MFKLTPFILAIALSLTGFNVYAGSTPEPSSKHTYDVVHQVNINQADVESLSSLKGIGEQKAQAIIEYRTANGHFKTIDDLLEVKGIGEKVLSANVGRITI</sequence>
<dbReference type="SUPFAM" id="SSF47781">
    <property type="entry name" value="RuvA domain 2-like"/>
    <property type="match status" value="1"/>
</dbReference>
<dbReference type="InterPro" id="IPR003583">
    <property type="entry name" value="Hlx-hairpin-Hlx_DNA-bd_motif"/>
</dbReference>
<evidence type="ECO:0000313" key="3">
    <source>
        <dbReference type="EMBL" id="GLX81939.1"/>
    </source>
</evidence>
<accession>A0ABQ6H352</accession>
<dbReference type="SMART" id="SM00278">
    <property type="entry name" value="HhH1"/>
    <property type="match status" value="2"/>
</dbReference>
<evidence type="ECO:0000313" key="4">
    <source>
        <dbReference type="Proteomes" id="UP001157133"/>
    </source>
</evidence>
<dbReference type="Gene3D" id="1.10.150.280">
    <property type="entry name" value="AF1531-like domain"/>
    <property type="match status" value="1"/>
</dbReference>
<feature type="domain" description="Helix-hairpin-helix DNA-binding motif class 1" evidence="2">
    <location>
        <begin position="78"/>
        <end position="97"/>
    </location>
</feature>